<dbReference type="Pfam" id="PF00021">
    <property type="entry name" value="UPAR_LY6"/>
    <property type="match status" value="2"/>
</dbReference>
<comment type="caution">
    <text evidence="11">The sequence shown here is derived from an EMBL/GenBank/DDBJ whole genome shotgun (WGS) entry which is preliminary data.</text>
</comment>
<sequence length="412" mass="44332">MHLCVLIVGLVLFPQVYTLKCYICVTGFGSCSEKQCPLGKNQCGVVRRITYTGNSVKDEFQSKSCFDTQDCLQGSLNLGVFKSVITSSCCSSNLCNNKNAPDPPKTKPNGKKCYRCDGKGDCTGTLNCDGDEDQCVKVFATTVNKPGIMKGCATKSLCSAHNLSIPGINSTISCCEGNHCNGGNGREGSGVDKSFHQRKQQTHRPISNMHLCVLIIGLVLFPQVYTLKCNTCEPVTASCPEKQCPDEKTQCGSFRKNTYNANSVKDSLLGKSCSDSKDCFQGSINFGVERLVFTSECCNSDLCNKQDAPDPPKTKPNGNKCYRCDGNSNCTGTLNCDGDEDQCVKVKVTAGGKTQIQKGCATKSLCDNVKLKIPDIDEVFCCEGNYCNGVSGVSASLLVLATMLMSVFFLSN</sequence>
<evidence type="ECO:0000313" key="12">
    <source>
        <dbReference type="Proteomes" id="UP001460270"/>
    </source>
</evidence>
<evidence type="ECO:0000256" key="4">
    <source>
        <dbReference type="ARBA" id="ARBA00022525"/>
    </source>
</evidence>
<name>A0AAW0PGP5_9GOBI</name>
<comment type="subcellular location">
    <subcellularLocation>
        <location evidence="1">Cell membrane</location>
    </subcellularLocation>
    <subcellularLocation>
        <location evidence="2">Secreted</location>
    </subcellularLocation>
</comment>
<protein>
    <recommendedName>
        <fullName evidence="10">UPAR/Ly6 domain-containing protein</fullName>
    </recommendedName>
</protein>
<evidence type="ECO:0000256" key="2">
    <source>
        <dbReference type="ARBA" id="ARBA00004613"/>
    </source>
</evidence>
<evidence type="ECO:0000256" key="5">
    <source>
        <dbReference type="ARBA" id="ARBA00022729"/>
    </source>
</evidence>
<keyword evidence="7" id="KW-0325">Glycoprotein</keyword>
<dbReference type="Gene3D" id="2.10.60.10">
    <property type="entry name" value="CD59"/>
    <property type="match status" value="4"/>
</dbReference>
<feature type="transmembrane region" description="Helical" evidence="8">
    <location>
        <begin position="389"/>
        <end position="410"/>
    </location>
</feature>
<feature type="domain" description="UPAR/Ly6" evidence="10">
    <location>
        <begin position="320"/>
        <end position="398"/>
    </location>
</feature>
<dbReference type="SMART" id="SM00134">
    <property type="entry name" value="LU"/>
    <property type="match status" value="4"/>
</dbReference>
<keyword evidence="6 8" id="KW-0472">Membrane</keyword>
<evidence type="ECO:0000256" key="1">
    <source>
        <dbReference type="ARBA" id="ARBA00004236"/>
    </source>
</evidence>
<evidence type="ECO:0000259" key="10">
    <source>
        <dbReference type="SMART" id="SM00134"/>
    </source>
</evidence>
<dbReference type="InterPro" id="IPR016054">
    <property type="entry name" value="LY6_UPA_recep-like"/>
</dbReference>
<dbReference type="GO" id="GO:0005886">
    <property type="term" value="C:plasma membrane"/>
    <property type="evidence" value="ECO:0007669"/>
    <property type="project" value="UniProtKB-SubCell"/>
</dbReference>
<dbReference type="InterPro" id="IPR035076">
    <property type="entry name" value="Toxin/TOLIP"/>
</dbReference>
<dbReference type="Pfam" id="PF00087">
    <property type="entry name" value="Toxin_TOLIP"/>
    <property type="match status" value="2"/>
</dbReference>
<dbReference type="SUPFAM" id="SSF57302">
    <property type="entry name" value="Snake toxin-like"/>
    <property type="match status" value="4"/>
</dbReference>
<evidence type="ECO:0000256" key="8">
    <source>
        <dbReference type="SAM" id="Phobius"/>
    </source>
</evidence>
<dbReference type="EMBL" id="JBBPFD010000005">
    <property type="protein sequence ID" value="KAK7926296.1"/>
    <property type="molecule type" value="Genomic_DNA"/>
</dbReference>
<keyword evidence="8" id="KW-1133">Transmembrane helix</keyword>
<keyword evidence="3" id="KW-1003">Cell membrane</keyword>
<keyword evidence="8" id="KW-0812">Transmembrane</keyword>
<evidence type="ECO:0000256" key="6">
    <source>
        <dbReference type="ARBA" id="ARBA00023136"/>
    </source>
</evidence>
<dbReference type="AlphaFoldDB" id="A0AAW0PGP5"/>
<feature type="domain" description="UPAR/Ly6" evidence="10">
    <location>
        <begin position="112"/>
        <end position="194"/>
    </location>
</feature>
<feature type="signal peptide" evidence="9">
    <location>
        <begin position="1"/>
        <end position="18"/>
    </location>
</feature>
<dbReference type="Proteomes" id="UP001460270">
    <property type="component" value="Unassembled WGS sequence"/>
</dbReference>
<feature type="domain" description="UPAR/Ly6" evidence="10">
    <location>
        <begin position="19"/>
        <end position="110"/>
    </location>
</feature>
<reference evidence="12" key="1">
    <citation type="submission" date="2024-04" db="EMBL/GenBank/DDBJ databases">
        <title>Salinicola lusitanus LLJ914,a marine bacterium isolated from the Okinawa Trough.</title>
        <authorList>
            <person name="Li J."/>
        </authorList>
    </citation>
    <scope>NUCLEOTIDE SEQUENCE [LARGE SCALE GENOMIC DNA]</scope>
</reference>
<evidence type="ECO:0000256" key="9">
    <source>
        <dbReference type="SAM" id="SignalP"/>
    </source>
</evidence>
<organism evidence="11 12">
    <name type="scientific">Mugilogobius chulae</name>
    <name type="common">yellowstripe goby</name>
    <dbReference type="NCBI Taxonomy" id="88201"/>
    <lineage>
        <taxon>Eukaryota</taxon>
        <taxon>Metazoa</taxon>
        <taxon>Chordata</taxon>
        <taxon>Craniata</taxon>
        <taxon>Vertebrata</taxon>
        <taxon>Euteleostomi</taxon>
        <taxon>Actinopterygii</taxon>
        <taxon>Neopterygii</taxon>
        <taxon>Teleostei</taxon>
        <taxon>Neoteleostei</taxon>
        <taxon>Acanthomorphata</taxon>
        <taxon>Gobiaria</taxon>
        <taxon>Gobiiformes</taxon>
        <taxon>Gobioidei</taxon>
        <taxon>Gobiidae</taxon>
        <taxon>Gobionellinae</taxon>
        <taxon>Mugilogobius</taxon>
    </lineage>
</organism>
<feature type="domain" description="UPAR/Ly6" evidence="10">
    <location>
        <begin position="227"/>
        <end position="318"/>
    </location>
</feature>
<dbReference type="InterPro" id="IPR050918">
    <property type="entry name" value="CNF-like_PLA2_Inhibitor"/>
</dbReference>
<evidence type="ECO:0000256" key="7">
    <source>
        <dbReference type="ARBA" id="ARBA00023180"/>
    </source>
</evidence>
<dbReference type="GO" id="GO:0005576">
    <property type="term" value="C:extracellular region"/>
    <property type="evidence" value="ECO:0007669"/>
    <property type="project" value="UniProtKB-SubCell"/>
</dbReference>
<dbReference type="PANTHER" id="PTHR20914">
    <property type="entry name" value="LY6/PLAUR DOMAIN-CONTAINING PROTEIN 8"/>
    <property type="match status" value="1"/>
</dbReference>
<feature type="chain" id="PRO_5043553141" description="UPAR/Ly6 domain-containing protein" evidence="9">
    <location>
        <begin position="19"/>
        <end position="412"/>
    </location>
</feature>
<keyword evidence="12" id="KW-1185">Reference proteome</keyword>
<accession>A0AAW0PGP5</accession>
<keyword evidence="4" id="KW-0964">Secreted</keyword>
<proteinExistence type="predicted"/>
<keyword evidence="5 9" id="KW-0732">Signal</keyword>
<gene>
    <name evidence="11" type="ORF">WMY93_008606</name>
</gene>
<evidence type="ECO:0000313" key="11">
    <source>
        <dbReference type="EMBL" id="KAK7926296.1"/>
    </source>
</evidence>
<dbReference type="InterPro" id="IPR045860">
    <property type="entry name" value="Snake_toxin-like_sf"/>
</dbReference>
<dbReference type="PANTHER" id="PTHR20914:SF9">
    <property type="entry name" value="COILED, ISOFORM A"/>
    <property type="match status" value="1"/>
</dbReference>
<evidence type="ECO:0000256" key="3">
    <source>
        <dbReference type="ARBA" id="ARBA00022475"/>
    </source>
</evidence>